<feature type="signal peptide" evidence="2">
    <location>
        <begin position="1"/>
        <end position="25"/>
    </location>
</feature>
<keyword evidence="4" id="KW-1185">Reference proteome</keyword>
<feature type="compositionally biased region" description="Basic and acidic residues" evidence="1">
    <location>
        <begin position="355"/>
        <end position="423"/>
    </location>
</feature>
<dbReference type="AlphaFoldDB" id="A0A8W8IUY3"/>
<feature type="compositionally biased region" description="Low complexity" evidence="1">
    <location>
        <begin position="299"/>
        <end position="309"/>
    </location>
</feature>
<feature type="compositionally biased region" description="Basic and acidic residues" evidence="1">
    <location>
        <begin position="501"/>
        <end position="518"/>
    </location>
</feature>
<evidence type="ECO:0000313" key="3">
    <source>
        <dbReference type="EnsemblMetazoa" id="G15793.1:cds"/>
    </source>
</evidence>
<evidence type="ECO:0000256" key="1">
    <source>
        <dbReference type="SAM" id="MobiDB-lite"/>
    </source>
</evidence>
<feature type="chain" id="PRO_5036454376" evidence="2">
    <location>
        <begin position="26"/>
        <end position="631"/>
    </location>
</feature>
<proteinExistence type="predicted"/>
<feature type="compositionally biased region" description="Polar residues" evidence="1">
    <location>
        <begin position="580"/>
        <end position="592"/>
    </location>
</feature>
<feature type="compositionally biased region" description="Basic and acidic residues" evidence="1">
    <location>
        <begin position="432"/>
        <end position="452"/>
    </location>
</feature>
<feature type="compositionally biased region" description="Basic and acidic residues" evidence="1">
    <location>
        <begin position="334"/>
        <end position="348"/>
    </location>
</feature>
<dbReference type="OMA" id="REDTMSA"/>
<organism evidence="3 4">
    <name type="scientific">Magallana gigas</name>
    <name type="common">Pacific oyster</name>
    <name type="synonym">Crassostrea gigas</name>
    <dbReference type="NCBI Taxonomy" id="29159"/>
    <lineage>
        <taxon>Eukaryota</taxon>
        <taxon>Metazoa</taxon>
        <taxon>Spiralia</taxon>
        <taxon>Lophotrochozoa</taxon>
        <taxon>Mollusca</taxon>
        <taxon>Bivalvia</taxon>
        <taxon>Autobranchia</taxon>
        <taxon>Pteriomorphia</taxon>
        <taxon>Ostreida</taxon>
        <taxon>Ostreoidea</taxon>
        <taxon>Ostreidae</taxon>
        <taxon>Magallana</taxon>
    </lineage>
</organism>
<reference evidence="3" key="1">
    <citation type="submission" date="2022-08" db="UniProtKB">
        <authorList>
            <consortium name="EnsemblMetazoa"/>
        </authorList>
    </citation>
    <scope>IDENTIFICATION</scope>
    <source>
        <strain evidence="3">05x7-T-G4-1.051#20</strain>
    </source>
</reference>
<feature type="region of interest" description="Disordered" evidence="1">
    <location>
        <begin position="251"/>
        <end position="602"/>
    </location>
</feature>
<name>A0A8W8IUY3_MAGGI</name>
<sequence length="631" mass="71977">MAIKGLPMIVCFALIFTLKSAHVEAFSIFPIDNGDVRIGRKLLNTTTPAPVAAVAEDKSFFEQVEEFYEDKNNFAMYLVLPCIVLVYGGCSAIYCCYKCRQQLCSKKKGKGKDEDNDDDKNRAMSNQTNDKMSLIGGSPENPGKKAAANQIRPASKASVSDVNVGMGNETPLPWAIPEKEDKQPSPAIVKLPPAYSDFQTNQQANNIQNMQNFNPQLQQAQMQGMQQPMPYNPNAFQMQMMQHPNAMYQPTIIPIPMPMDYQDSKRNNRRDRRLSREDSYDDMDDYHPPPRNQRKQSNNRRNSNSSRSGKQSKHDDFDDSDDDYNPRQGRSGNSRRDSPRNSRTPDRGKHGRERRRSDDRNGHHRDYSPSREDTMSARSDNRRSSPKRRSDDRKSRRPDDRRTKDRGYSPTDPRDRPSREDTMSARSTRRTRSPDERKGRRSDDRDPDEHRYSPTNPRNRPSREDTMSARSDKRRSALDGKDDPKPPRKINEVKPTPQKPTIDDKQSDTNPDKRDNNPPKKPPPRPAQPAKKPQNKNQQDDRIMSPPPPYEGHERRNSLDAVFEAAENPGNKKGPARPSYNPNPTIRVISQTKGGGPVSGMEMAKQAAEMLRVDNPNIGRKKPKRLVFVAE</sequence>
<accession>A0A8W8IUY3</accession>
<protein>
    <submittedName>
        <fullName evidence="3">Uncharacterized protein</fullName>
    </submittedName>
</protein>
<dbReference type="Proteomes" id="UP000005408">
    <property type="component" value="Unassembled WGS sequence"/>
</dbReference>
<keyword evidence="2" id="KW-0732">Signal</keyword>
<feature type="region of interest" description="Disordered" evidence="1">
    <location>
        <begin position="107"/>
        <end position="163"/>
    </location>
</feature>
<feature type="compositionally biased region" description="Low complexity" evidence="1">
    <location>
        <begin position="528"/>
        <end position="537"/>
    </location>
</feature>
<feature type="compositionally biased region" description="Basic and acidic residues" evidence="1">
    <location>
        <begin position="461"/>
        <end position="492"/>
    </location>
</feature>
<evidence type="ECO:0000313" key="4">
    <source>
        <dbReference type="Proteomes" id="UP000005408"/>
    </source>
</evidence>
<dbReference type="OrthoDB" id="10506057at2759"/>
<evidence type="ECO:0000256" key="2">
    <source>
        <dbReference type="SAM" id="SignalP"/>
    </source>
</evidence>
<dbReference type="EnsemblMetazoa" id="G15793.1">
    <property type="protein sequence ID" value="G15793.1:cds"/>
    <property type="gene ID" value="G15793"/>
</dbReference>